<evidence type="ECO:0008006" key="3">
    <source>
        <dbReference type="Google" id="ProtNLM"/>
    </source>
</evidence>
<dbReference type="EMBL" id="JAQQAF010000008">
    <property type="protein sequence ID" value="KAJ8466022.1"/>
    <property type="molecule type" value="Genomic_DNA"/>
</dbReference>
<evidence type="ECO:0000313" key="1">
    <source>
        <dbReference type="EMBL" id="KAJ8466022.1"/>
    </source>
</evidence>
<proteinExistence type="predicted"/>
<name>A0AAV8P479_ENSVE</name>
<dbReference type="Proteomes" id="UP001222027">
    <property type="component" value="Unassembled WGS sequence"/>
</dbReference>
<accession>A0AAV8P479</accession>
<organism evidence="1 2">
    <name type="scientific">Ensete ventricosum</name>
    <name type="common">Abyssinian banana</name>
    <name type="synonym">Musa ensete</name>
    <dbReference type="NCBI Taxonomy" id="4639"/>
    <lineage>
        <taxon>Eukaryota</taxon>
        <taxon>Viridiplantae</taxon>
        <taxon>Streptophyta</taxon>
        <taxon>Embryophyta</taxon>
        <taxon>Tracheophyta</taxon>
        <taxon>Spermatophyta</taxon>
        <taxon>Magnoliopsida</taxon>
        <taxon>Liliopsida</taxon>
        <taxon>Zingiberales</taxon>
        <taxon>Musaceae</taxon>
        <taxon>Ensete</taxon>
    </lineage>
</organism>
<protein>
    <recommendedName>
        <fullName evidence="3">Peptidylprolyl isomerase</fullName>
    </recommendedName>
</protein>
<evidence type="ECO:0000313" key="2">
    <source>
        <dbReference type="Proteomes" id="UP001222027"/>
    </source>
</evidence>
<dbReference type="AlphaFoldDB" id="A0AAV8P479"/>
<comment type="caution">
    <text evidence="1">The sequence shown here is derived from an EMBL/GenBank/DDBJ whole genome shotgun (WGS) entry which is preliminary data.</text>
</comment>
<reference evidence="1 2" key="1">
    <citation type="submission" date="2022-12" db="EMBL/GenBank/DDBJ databases">
        <title>Chromosome-scale assembly of the Ensete ventricosum genome.</title>
        <authorList>
            <person name="Dussert Y."/>
            <person name="Stocks J."/>
            <person name="Wendawek A."/>
            <person name="Woldeyes F."/>
            <person name="Nichols R.A."/>
            <person name="Borrell J.S."/>
        </authorList>
    </citation>
    <scope>NUCLEOTIDE SEQUENCE [LARGE SCALE GENOMIC DNA]</scope>
    <source>
        <strain evidence="2">cv. Maze</strain>
        <tissue evidence="1">Seeds</tissue>
    </source>
</reference>
<sequence length="115" mass="13235">MDPSSSSPQLLDGELVAFGRVIQGIRHGLCNRGRRRRNVQWETEEEGCHRRRRRDTKAPMGWRKIEGSLPLLLPCHPHPVAARVIEFVWFLKATPPHHSCKTLLTGSEPFRFTET</sequence>
<gene>
    <name evidence="1" type="ORF">OPV22_028574</name>
</gene>
<keyword evidence="2" id="KW-1185">Reference proteome</keyword>